<dbReference type="GO" id="GO:0003677">
    <property type="term" value="F:DNA binding"/>
    <property type="evidence" value="ECO:0007669"/>
    <property type="project" value="InterPro"/>
</dbReference>
<evidence type="ECO:0000259" key="2">
    <source>
        <dbReference type="Pfam" id="PF14319"/>
    </source>
</evidence>
<gene>
    <name evidence="3" type="ORF">HAP41_0000013205</name>
    <name evidence="5" type="ORF">HAP41_0000047695</name>
    <name evidence="4" type="ORF">HAP41_0000048530</name>
</gene>
<dbReference type="GO" id="GO:0006313">
    <property type="term" value="P:DNA transposition"/>
    <property type="evidence" value="ECO:0007669"/>
    <property type="project" value="InterPro"/>
</dbReference>
<proteinExistence type="predicted"/>
<name>A0A8T5VJA5_9BRAD</name>
<evidence type="ECO:0000313" key="6">
    <source>
        <dbReference type="Proteomes" id="UP000551709"/>
    </source>
</evidence>
<dbReference type="RefSeq" id="WP_166101280.1">
    <property type="nucleotide sequence ID" value="NZ_CP096255.1"/>
</dbReference>
<dbReference type="Pfam" id="PF04986">
    <property type="entry name" value="Y2_Tnp"/>
    <property type="match status" value="1"/>
</dbReference>
<dbReference type="NCBIfam" id="NF033538">
    <property type="entry name" value="transpos_IS91"/>
    <property type="match status" value="1"/>
</dbReference>
<evidence type="ECO:0000259" key="1">
    <source>
        <dbReference type="Pfam" id="PF04986"/>
    </source>
</evidence>
<dbReference type="AlphaFoldDB" id="A0A8T5VJA5"/>
<evidence type="ECO:0000313" key="5">
    <source>
        <dbReference type="EMBL" id="UPT92254.1"/>
    </source>
</evidence>
<sequence>MGRSSPEVADIFRRYGAAWREQHRASLSTERRAAMTAIERCRTSALGGHVEQCDRCSERRIAYNSCRSRSCPKCQWLARAEWIEARREELLDTQYFHVVFTVPDEIAAIAFQNASTVYKILFHAAAETLRTIAADRRHLGAEIGFFAVLHTWGQNLSHHPHLHCVVPGGGLSPDGSRWIACRPGFFLPVAVLSRLFRRLFLEGLQRAFDAGELRFFSSLERLHDPVAFRRYLDPARQVNWVVYAKPPFAGAEQVLEYVGRYTHRVAIANNRIVDIEDGKVRFRWKDYRNENRQKVMTLDAGEFIRRFLVHVLPEGFQRIRYYGFMGNRYRKQKLARCRELLGMQQSDTPVKPKEGRDYRDKVEELTGVSLRECPFCRQGQMVCIEVLAPVASHDPPLMDTS</sequence>
<dbReference type="EMBL" id="CP096256">
    <property type="protein sequence ID" value="UPT92254.1"/>
    <property type="molecule type" value="Genomic_DNA"/>
</dbReference>
<dbReference type="EMBL" id="CP096256">
    <property type="protein sequence ID" value="UPT92131.1"/>
    <property type="molecule type" value="Genomic_DNA"/>
</dbReference>
<feature type="domain" description="Transposase zinc-binding" evidence="2">
    <location>
        <begin position="11"/>
        <end position="102"/>
    </location>
</feature>
<dbReference type="Proteomes" id="UP000551709">
    <property type="component" value="Plasmid pBb1S5a"/>
</dbReference>
<organism evidence="4 6">
    <name type="scientific">Bradyrhizobium barranii subsp. apii</name>
    <dbReference type="NCBI Taxonomy" id="2819348"/>
    <lineage>
        <taxon>Bacteria</taxon>
        <taxon>Pseudomonadati</taxon>
        <taxon>Pseudomonadota</taxon>
        <taxon>Alphaproteobacteria</taxon>
        <taxon>Hyphomicrobiales</taxon>
        <taxon>Nitrobacteraceae</taxon>
        <taxon>Bradyrhizobium</taxon>
        <taxon>Bradyrhizobium barranii</taxon>
    </lineage>
</organism>
<dbReference type="Pfam" id="PF14319">
    <property type="entry name" value="Zn_Tnp_IS91"/>
    <property type="match status" value="1"/>
</dbReference>
<feature type="domain" description="Transposase IS801/IS1294" evidence="1">
    <location>
        <begin position="144"/>
        <end position="330"/>
    </location>
</feature>
<dbReference type="InterPro" id="IPR054832">
    <property type="entry name" value="transpos_IS91"/>
</dbReference>
<dbReference type="InterPro" id="IPR026889">
    <property type="entry name" value="Zn_Tnp"/>
</dbReference>
<geneLocation type="plasmid" evidence="4 6">
    <name>pBb1S5a</name>
</geneLocation>
<evidence type="ECO:0000313" key="3">
    <source>
        <dbReference type="EMBL" id="UPT89836.1"/>
    </source>
</evidence>
<dbReference type="InterPro" id="IPR007069">
    <property type="entry name" value="Transposase_32"/>
</dbReference>
<dbReference type="Proteomes" id="UP000551709">
    <property type="component" value="Chromosome"/>
</dbReference>
<reference evidence="4" key="2">
    <citation type="submission" date="2022-04" db="EMBL/GenBank/DDBJ databases">
        <authorList>
            <person name="Bromfield E.S.P."/>
            <person name="Cloutier S."/>
        </authorList>
    </citation>
    <scope>NUCLEOTIDE SEQUENCE</scope>
    <source>
        <strain evidence="4">1S5</strain>
        <plasmid evidence="4">pBb1S5a</plasmid>
    </source>
</reference>
<keyword evidence="4" id="KW-0614">Plasmid</keyword>
<dbReference type="PANTHER" id="PTHR37023:SF1">
    <property type="entry name" value="ISSOD25 TRANSPOSASE TNPA_ISSOD25"/>
    <property type="match status" value="1"/>
</dbReference>
<evidence type="ECO:0000313" key="4">
    <source>
        <dbReference type="EMBL" id="UPT92131.1"/>
    </source>
</evidence>
<protein>
    <submittedName>
        <fullName evidence="4">IS91 family transposase</fullName>
    </submittedName>
</protein>
<accession>A0A8T5VJA5</accession>
<reference evidence="4" key="1">
    <citation type="journal article" date="2017" name="Syst. Appl. Microbiol.">
        <title>Soybeans inoculated with root zone soils of Canadian native legumes harbour diverse and novel Bradyrhizobium spp. that possess agricultural potential.</title>
        <authorList>
            <person name="Bromfield E.S.P."/>
            <person name="Cloutier S."/>
            <person name="Tambong J.T."/>
            <person name="Tran Thi T.V."/>
        </authorList>
    </citation>
    <scope>NUCLEOTIDE SEQUENCE</scope>
    <source>
        <strain evidence="4">1S5</strain>
    </source>
</reference>
<dbReference type="PANTHER" id="PTHR37023">
    <property type="entry name" value="TRANSPOSASE"/>
    <property type="match status" value="1"/>
</dbReference>
<dbReference type="GO" id="GO:0004803">
    <property type="term" value="F:transposase activity"/>
    <property type="evidence" value="ECO:0007669"/>
    <property type="project" value="InterPro"/>
</dbReference>
<dbReference type="EMBL" id="CP096255">
    <property type="protein sequence ID" value="UPT89836.1"/>
    <property type="molecule type" value="Genomic_DNA"/>
</dbReference>